<dbReference type="EnsemblPlants" id="KQK20131">
    <property type="protein sequence ID" value="KQK20131"/>
    <property type="gene ID" value="BRADI_1g52685v3"/>
</dbReference>
<evidence type="ECO:0000313" key="2">
    <source>
        <dbReference type="EMBL" id="KQK20131.2"/>
    </source>
</evidence>
<reference evidence="2" key="2">
    <citation type="submission" date="2017-06" db="EMBL/GenBank/DDBJ databases">
        <title>WGS assembly of Brachypodium distachyon.</title>
        <authorList>
            <consortium name="The International Brachypodium Initiative"/>
            <person name="Lucas S."/>
            <person name="Harmon-Smith M."/>
            <person name="Lail K."/>
            <person name="Tice H."/>
            <person name="Grimwood J."/>
            <person name="Bruce D."/>
            <person name="Barry K."/>
            <person name="Shu S."/>
            <person name="Lindquist E."/>
            <person name="Wang M."/>
            <person name="Pitluck S."/>
            <person name="Vogel J.P."/>
            <person name="Garvin D.F."/>
            <person name="Mockler T.C."/>
            <person name="Schmutz J."/>
            <person name="Rokhsar D."/>
            <person name="Bevan M.W."/>
        </authorList>
    </citation>
    <scope>NUCLEOTIDE SEQUENCE</scope>
    <source>
        <strain evidence="2">Bd21</strain>
    </source>
</reference>
<gene>
    <name evidence="2" type="ORF">BRADI_1g52685v3</name>
</gene>
<name>A0A0Q3JQW2_BRADI</name>
<feature type="region of interest" description="Disordered" evidence="1">
    <location>
        <begin position="1"/>
        <end position="23"/>
    </location>
</feature>
<protein>
    <submittedName>
        <fullName evidence="2 3">Uncharacterized protein</fullName>
    </submittedName>
</protein>
<reference evidence="3" key="3">
    <citation type="submission" date="2018-08" db="UniProtKB">
        <authorList>
            <consortium name="EnsemblPlants"/>
        </authorList>
    </citation>
    <scope>IDENTIFICATION</scope>
    <source>
        <strain evidence="3">cv. Bd21</strain>
    </source>
</reference>
<evidence type="ECO:0000256" key="1">
    <source>
        <dbReference type="SAM" id="MobiDB-lite"/>
    </source>
</evidence>
<dbReference type="AlphaFoldDB" id="A0A0Q3JQW2"/>
<accession>A0A0Q3JQW2</accession>
<proteinExistence type="predicted"/>
<keyword evidence="4" id="KW-1185">Reference proteome</keyword>
<dbReference type="InParanoid" id="A0A0Q3JQW2"/>
<feature type="compositionally biased region" description="Low complexity" evidence="1">
    <location>
        <begin position="53"/>
        <end position="67"/>
    </location>
</feature>
<feature type="region of interest" description="Disordered" evidence="1">
    <location>
        <begin position="47"/>
        <end position="67"/>
    </location>
</feature>
<dbReference type="Gramene" id="KQK20131">
    <property type="protein sequence ID" value="KQK20131"/>
    <property type="gene ID" value="BRADI_1g52685v3"/>
</dbReference>
<sequence length="67" mass="7425">MDRPNWAGPSPPNAPAQPGARAPVSHVRNPFFSYFLSSISFLSARLSPKRNHPINPHHPGNPFRKSI</sequence>
<dbReference type="Proteomes" id="UP000008810">
    <property type="component" value="Chromosome 1"/>
</dbReference>
<dbReference type="EMBL" id="CM000880">
    <property type="protein sequence ID" value="KQK20131.2"/>
    <property type="molecule type" value="Genomic_DNA"/>
</dbReference>
<evidence type="ECO:0000313" key="4">
    <source>
        <dbReference type="Proteomes" id="UP000008810"/>
    </source>
</evidence>
<reference evidence="2 3" key="1">
    <citation type="journal article" date="2010" name="Nature">
        <title>Genome sequencing and analysis of the model grass Brachypodium distachyon.</title>
        <authorList>
            <consortium name="International Brachypodium Initiative"/>
        </authorList>
    </citation>
    <scope>NUCLEOTIDE SEQUENCE [LARGE SCALE GENOMIC DNA]</scope>
    <source>
        <strain evidence="2 3">Bd21</strain>
    </source>
</reference>
<organism evidence="2">
    <name type="scientific">Brachypodium distachyon</name>
    <name type="common">Purple false brome</name>
    <name type="synonym">Trachynia distachya</name>
    <dbReference type="NCBI Taxonomy" id="15368"/>
    <lineage>
        <taxon>Eukaryota</taxon>
        <taxon>Viridiplantae</taxon>
        <taxon>Streptophyta</taxon>
        <taxon>Embryophyta</taxon>
        <taxon>Tracheophyta</taxon>
        <taxon>Spermatophyta</taxon>
        <taxon>Magnoliopsida</taxon>
        <taxon>Liliopsida</taxon>
        <taxon>Poales</taxon>
        <taxon>Poaceae</taxon>
        <taxon>BOP clade</taxon>
        <taxon>Pooideae</taxon>
        <taxon>Stipodae</taxon>
        <taxon>Brachypodieae</taxon>
        <taxon>Brachypodium</taxon>
    </lineage>
</organism>
<evidence type="ECO:0000313" key="3">
    <source>
        <dbReference type="EnsemblPlants" id="KQK20131"/>
    </source>
</evidence>